<dbReference type="AlphaFoldDB" id="A0A1G8JCP1"/>
<dbReference type="OrthoDB" id="73001at2"/>
<dbReference type="Pfam" id="PF07927">
    <property type="entry name" value="HicA_toxin"/>
    <property type="match status" value="1"/>
</dbReference>
<evidence type="ECO:0000313" key="1">
    <source>
        <dbReference type="EMBL" id="SDI28841.1"/>
    </source>
</evidence>
<organism evidence="1 2">
    <name type="scientific">Paraburkholderia phenazinium</name>
    <dbReference type="NCBI Taxonomy" id="60549"/>
    <lineage>
        <taxon>Bacteria</taxon>
        <taxon>Pseudomonadati</taxon>
        <taxon>Pseudomonadota</taxon>
        <taxon>Betaproteobacteria</taxon>
        <taxon>Burkholderiales</taxon>
        <taxon>Burkholderiaceae</taxon>
        <taxon>Paraburkholderia</taxon>
    </lineage>
</organism>
<protein>
    <submittedName>
        <fullName evidence="1">HicA toxin of toxin-antitoxin</fullName>
    </submittedName>
</protein>
<proteinExistence type="predicted"/>
<sequence length="84" mass="9506">MKVRHKSTLHAVFRRPTHGGIVFAEIESLIVALGGEVREGAGSRVAFELNGSRRYLHRPHPGKDAKKYQVEEVREWFIELGVTP</sequence>
<name>A0A1G8JCP1_9BURK</name>
<dbReference type="RefSeq" id="WP_090691860.1">
    <property type="nucleotide sequence ID" value="NZ_CADERL010000032.1"/>
</dbReference>
<gene>
    <name evidence="1" type="ORF">SAMN05216466_12050</name>
</gene>
<dbReference type="InterPro" id="IPR012933">
    <property type="entry name" value="HicA_mRNA_interferase"/>
</dbReference>
<accession>A0A1G8JCP1</accession>
<dbReference type="Proteomes" id="UP000199706">
    <property type="component" value="Unassembled WGS sequence"/>
</dbReference>
<reference evidence="1 2" key="1">
    <citation type="submission" date="2016-10" db="EMBL/GenBank/DDBJ databases">
        <authorList>
            <person name="de Groot N.N."/>
        </authorList>
    </citation>
    <scope>NUCLEOTIDE SEQUENCE [LARGE SCALE GENOMIC DNA]</scope>
    <source>
        <strain evidence="1 2">LMG 2247</strain>
    </source>
</reference>
<evidence type="ECO:0000313" key="2">
    <source>
        <dbReference type="Proteomes" id="UP000199706"/>
    </source>
</evidence>
<dbReference type="GO" id="GO:0003729">
    <property type="term" value="F:mRNA binding"/>
    <property type="evidence" value="ECO:0007669"/>
    <property type="project" value="InterPro"/>
</dbReference>
<dbReference type="EMBL" id="FNCJ01000020">
    <property type="protein sequence ID" value="SDI28841.1"/>
    <property type="molecule type" value="Genomic_DNA"/>
</dbReference>